<dbReference type="GO" id="GO:0051302">
    <property type="term" value="P:regulation of cell division"/>
    <property type="evidence" value="ECO:0007669"/>
    <property type="project" value="InterPro"/>
</dbReference>
<dbReference type="SUPFAM" id="SSF63848">
    <property type="entry name" value="Cell-division inhibitor MinC, C-terminal domain"/>
    <property type="match status" value="1"/>
</dbReference>
<evidence type="ECO:0000256" key="1">
    <source>
        <dbReference type="ARBA" id="ARBA00006291"/>
    </source>
</evidence>
<dbReference type="PANTHER" id="PTHR34108:SF1">
    <property type="entry name" value="SEPTUM SITE-DETERMINING PROTEIN MINC"/>
    <property type="match status" value="1"/>
</dbReference>
<evidence type="ECO:0000313" key="9">
    <source>
        <dbReference type="EMBL" id="KJU87287.1"/>
    </source>
</evidence>
<dbReference type="Pfam" id="PF05209">
    <property type="entry name" value="MinC_N"/>
    <property type="match status" value="1"/>
</dbReference>
<dbReference type="PANTHER" id="PTHR34108">
    <property type="entry name" value="SEPTUM SITE-DETERMINING PROTEIN MINC"/>
    <property type="match status" value="1"/>
</dbReference>
<dbReference type="NCBIfam" id="TIGR01222">
    <property type="entry name" value="minC"/>
    <property type="match status" value="1"/>
</dbReference>
<reference evidence="9 10" key="1">
    <citation type="submission" date="2015-02" db="EMBL/GenBank/DDBJ databases">
        <title>Single-cell genomics of uncultivated deep-branching MTB reveals a conserved set of magnetosome genes.</title>
        <authorList>
            <person name="Kolinko S."/>
            <person name="Richter M."/>
            <person name="Glockner F.O."/>
            <person name="Brachmann A."/>
            <person name="Schuler D."/>
        </authorList>
    </citation>
    <scope>NUCLEOTIDE SEQUENCE [LARGE SCALE GENOMIC DNA]</scope>
    <source>
        <strain evidence="9">TM-1</strain>
    </source>
</reference>
<comment type="subunit">
    <text evidence="6">Interacts with MinD and FtsZ.</text>
</comment>
<evidence type="ECO:0000256" key="2">
    <source>
        <dbReference type="ARBA" id="ARBA00022618"/>
    </source>
</evidence>
<evidence type="ECO:0000256" key="6">
    <source>
        <dbReference type="HAMAP-Rule" id="MF_00267"/>
    </source>
</evidence>
<dbReference type="AlphaFoldDB" id="A0A0F3GZN3"/>
<dbReference type="EMBL" id="LACI01000241">
    <property type="protein sequence ID" value="KJU87287.1"/>
    <property type="molecule type" value="Genomic_DNA"/>
</dbReference>
<dbReference type="GO" id="GO:0000902">
    <property type="term" value="P:cell morphogenesis"/>
    <property type="evidence" value="ECO:0007669"/>
    <property type="project" value="InterPro"/>
</dbReference>
<evidence type="ECO:0000256" key="5">
    <source>
        <dbReference type="ARBA" id="ARBA00025606"/>
    </source>
</evidence>
<sequence>MAIEIKGITIPALLINLDSLISIEDNLEDIKNRMASSFFSNSKVVINTNGLDLTEGDRGKLNDLLMEHGALIVDFKTNFHIEGREKKKVIDSSEEKRTLMTLSKTIRGGQRVTYDGDLMIIGNVNPGAYVIATGNIIVLGALKGVAHAGAGGDEESVVIALNLKPQQLKIANIVTRPPDDDVQTLYPERAFVKDKTIQIEKI</sequence>
<dbReference type="Pfam" id="PF03775">
    <property type="entry name" value="MinC_C"/>
    <property type="match status" value="1"/>
</dbReference>
<dbReference type="GO" id="GO:0000917">
    <property type="term" value="P:division septum assembly"/>
    <property type="evidence" value="ECO:0007669"/>
    <property type="project" value="UniProtKB-KW"/>
</dbReference>
<dbReference type="Proteomes" id="UP000033423">
    <property type="component" value="Unassembled WGS sequence"/>
</dbReference>
<evidence type="ECO:0000259" key="7">
    <source>
        <dbReference type="Pfam" id="PF03775"/>
    </source>
</evidence>
<dbReference type="InterPro" id="IPR007874">
    <property type="entry name" value="MinC_N"/>
</dbReference>
<feature type="domain" description="Septum formation inhibitor MinC C-terminal" evidence="7">
    <location>
        <begin position="102"/>
        <end position="200"/>
    </location>
</feature>
<dbReference type="InterPro" id="IPR016098">
    <property type="entry name" value="CAP/MinC_C"/>
</dbReference>
<evidence type="ECO:0000256" key="3">
    <source>
        <dbReference type="ARBA" id="ARBA00023210"/>
    </source>
</evidence>
<keyword evidence="4 6" id="KW-0131">Cell cycle</keyword>
<dbReference type="GO" id="GO:1901891">
    <property type="term" value="P:regulation of cell septum assembly"/>
    <property type="evidence" value="ECO:0007669"/>
    <property type="project" value="InterPro"/>
</dbReference>
<dbReference type="InterPro" id="IPR005526">
    <property type="entry name" value="Septum_form_inhib_MinC_C"/>
</dbReference>
<evidence type="ECO:0000256" key="4">
    <source>
        <dbReference type="ARBA" id="ARBA00023306"/>
    </source>
</evidence>
<dbReference type="InterPro" id="IPR036145">
    <property type="entry name" value="MinC_C_sf"/>
</dbReference>
<dbReference type="Gene3D" id="2.160.20.70">
    <property type="match status" value="1"/>
</dbReference>
<evidence type="ECO:0000259" key="8">
    <source>
        <dbReference type="Pfam" id="PF05209"/>
    </source>
</evidence>
<feature type="domain" description="Septum formation inhibitor MinC N-terminal" evidence="8">
    <location>
        <begin position="3"/>
        <end position="69"/>
    </location>
</feature>
<protein>
    <recommendedName>
        <fullName evidence="6">Probable septum site-determining protein MinC</fullName>
    </recommendedName>
</protein>
<comment type="caution">
    <text evidence="9">The sequence shown here is derived from an EMBL/GenBank/DDBJ whole genome shotgun (WGS) entry which is preliminary data.</text>
</comment>
<organism evidence="9 10">
    <name type="scientific">Candidatus Magnetobacterium bavaricum</name>
    <dbReference type="NCBI Taxonomy" id="29290"/>
    <lineage>
        <taxon>Bacteria</taxon>
        <taxon>Pseudomonadati</taxon>
        <taxon>Nitrospirota</taxon>
        <taxon>Thermodesulfovibrionia</taxon>
        <taxon>Thermodesulfovibrionales</taxon>
        <taxon>Candidatus Magnetobacteriaceae</taxon>
        <taxon>Candidatus Magnetobacterium</taxon>
    </lineage>
</organism>
<comment type="similarity">
    <text evidence="1 6">Belongs to the MinC family.</text>
</comment>
<comment type="function">
    <text evidence="5 6">Cell division inhibitor that blocks the formation of polar Z ring septums. Rapidly oscillates between the poles of the cell to destabilize FtsZ filaments that have formed before they mature into polar Z rings. Prevents FtsZ polymerization.</text>
</comment>
<dbReference type="HAMAP" id="MF_00267">
    <property type="entry name" value="MinC"/>
    <property type="match status" value="1"/>
</dbReference>
<gene>
    <name evidence="6" type="primary">minC</name>
    <name evidence="9" type="ORF">MBAV_000535</name>
</gene>
<accession>A0A0F3GZN3</accession>
<dbReference type="InterPro" id="IPR013033">
    <property type="entry name" value="MinC"/>
</dbReference>
<evidence type="ECO:0000313" key="10">
    <source>
        <dbReference type="Proteomes" id="UP000033423"/>
    </source>
</evidence>
<proteinExistence type="inferred from homology"/>
<name>A0A0F3GZN3_9BACT</name>
<keyword evidence="3 6" id="KW-0717">Septation</keyword>
<keyword evidence="10" id="KW-1185">Reference proteome</keyword>
<keyword evidence="2 6" id="KW-0132">Cell division</keyword>